<sequence length="136" mass="15493">MRLWASLDGLQAIACCNSPAVNEAISEFEALRQSRWDLKPGYRRMRRVLWSAFLLCKGRGPHTPFSVCARKRSSFISIFRGFTAYDASSRAREKKTYGVWYAKHFPFVRGFTDADFVKALGLDCICQVVAKIYPSP</sequence>
<keyword evidence="2" id="KW-1185">Reference proteome</keyword>
<protein>
    <submittedName>
        <fullName evidence="1">Uncharacterized protein</fullName>
    </submittedName>
</protein>
<accession>A0AAV4E087</accession>
<evidence type="ECO:0000313" key="1">
    <source>
        <dbReference type="EMBL" id="GFO49731.1"/>
    </source>
</evidence>
<organism evidence="1 2">
    <name type="scientific">Plakobranchus ocellatus</name>
    <dbReference type="NCBI Taxonomy" id="259542"/>
    <lineage>
        <taxon>Eukaryota</taxon>
        <taxon>Metazoa</taxon>
        <taxon>Spiralia</taxon>
        <taxon>Lophotrochozoa</taxon>
        <taxon>Mollusca</taxon>
        <taxon>Gastropoda</taxon>
        <taxon>Heterobranchia</taxon>
        <taxon>Euthyneura</taxon>
        <taxon>Panpulmonata</taxon>
        <taxon>Sacoglossa</taxon>
        <taxon>Placobranchoidea</taxon>
        <taxon>Plakobranchidae</taxon>
        <taxon>Plakobranchus</taxon>
    </lineage>
</organism>
<proteinExistence type="predicted"/>
<reference evidence="1 2" key="1">
    <citation type="journal article" date="2021" name="Elife">
        <title>Chloroplast acquisition without the gene transfer in kleptoplastic sea slugs, Plakobranchus ocellatus.</title>
        <authorList>
            <person name="Maeda T."/>
            <person name="Takahashi S."/>
            <person name="Yoshida T."/>
            <person name="Shimamura S."/>
            <person name="Takaki Y."/>
            <person name="Nagai Y."/>
            <person name="Toyoda A."/>
            <person name="Suzuki Y."/>
            <person name="Arimoto A."/>
            <person name="Ishii H."/>
            <person name="Satoh N."/>
            <person name="Nishiyama T."/>
            <person name="Hasebe M."/>
            <person name="Maruyama T."/>
            <person name="Minagawa J."/>
            <person name="Obokata J."/>
            <person name="Shigenobu S."/>
        </authorList>
    </citation>
    <scope>NUCLEOTIDE SEQUENCE [LARGE SCALE GENOMIC DNA]</scope>
</reference>
<dbReference type="EMBL" id="BLXT01008499">
    <property type="protein sequence ID" value="GFO49731.1"/>
    <property type="molecule type" value="Genomic_DNA"/>
</dbReference>
<comment type="caution">
    <text evidence="1">The sequence shown here is derived from an EMBL/GenBank/DDBJ whole genome shotgun (WGS) entry which is preliminary data.</text>
</comment>
<dbReference type="Proteomes" id="UP000735302">
    <property type="component" value="Unassembled WGS sequence"/>
</dbReference>
<dbReference type="AlphaFoldDB" id="A0AAV4E087"/>
<name>A0AAV4E087_9GAST</name>
<gene>
    <name evidence="1" type="ORF">PoB_007623600</name>
</gene>
<evidence type="ECO:0000313" key="2">
    <source>
        <dbReference type="Proteomes" id="UP000735302"/>
    </source>
</evidence>